<dbReference type="STRING" id="670580.A0A1X6N255"/>
<gene>
    <name evidence="2" type="ORF">POSPLADRAFT_1033329</name>
</gene>
<name>A0A1X6N255_9APHY</name>
<reference evidence="2 3" key="1">
    <citation type="submission" date="2017-04" db="EMBL/GenBank/DDBJ databases">
        <title>Genome Sequence of the Model Brown-Rot Fungus Postia placenta SB12.</title>
        <authorList>
            <consortium name="DOE Joint Genome Institute"/>
            <person name="Gaskell J."/>
            <person name="Kersten P."/>
            <person name="Larrondo L.F."/>
            <person name="Canessa P."/>
            <person name="Martinez D."/>
            <person name="Hibbett D."/>
            <person name="Schmoll M."/>
            <person name="Kubicek C.P."/>
            <person name="Martinez A.T."/>
            <person name="Yadav J."/>
            <person name="Master E."/>
            <person name="Magnuson J.K."/>
            <person name="James T."/>
            <person name="Yaver D."/>
            <person name="Berka R."/>
            <person name="Labutti K."/>
            <person name="Lipzen A."/>
            <person name="Aerts A."/>
            <person name="Barry K."/>
            <person name="Henrissat B."/>
            <person name="Blanchette R."/>
            <person name="Grigoriev I."/>
            <person name="Cullen D."/>
        </authorList>
    </citation>
    <scope>NUCLEOTIDE SEQUENCE [LARGE SCALE GENOMIC DNA]</scope>
    <source>
        <strain evidence="2 3">MAD-698-R-SB12</strain>
    </source>
</reference>
<dbReference type="EMBL" id="KZ110596">
    <property type="protein sequence ID" value="OSX62562.1"/>
    <property type="molecule type" value="Genomic_DNA"/>
</dbReference>
<dbReference type="GO" id="GO:0016020">
    <property type="term" value="C:membrane"/>
    <property type="evidence" value="ECO:0007669"/>
    <property type="project" value="TreeGrafter"/>
</dbReference>
<dbReference type="InterPro" id="IPR022742">
    <property type="entry name" value="Hydrolase_4"/>
</dbReference>
<dbReference type="Pfam" id="PF12146">
    <property type="entry name" value="Hydrolase_4"/>
    <property type="match status" value="1"/>
</dbReference>
<accession>A0A1X6N255</accession>
<keyword evidence="3" id="KW-1185">Reference proteome</keyword>
<dbReference type="PANTHER" id="PTHR43798:SF33">
    <property type="entry name" value="HYDROLASE, PUTATIVE (AFU_ORTHOLOGUE AFUA_2G14860)-RELATED"/>
    <property type="match status" value="1"/>
</dbReference>
<dbReference type="SUPFAM" id="SSF53474">
    <property type="entry name" value="alpha/beta-Hydrolases"/>
    <property type="match status" value="1"/>
</dbReference>
<dbReference type="InterPro" id="IPR050266">
    <property type="entry name" value="AB_hydrolase_sf"/>
</dbReference>
<evidence type="ECO:0000313" key="3">
    <source>
        <dbReference type="Proteomes" id="UP000194127"/>
    </source>
</evidence>
<dbReference type="PANTHER" id="PTHR43798">
    <property type="entry name" value="MONOACYLGLYCEROL LIPASE"/>
    <property type="match status" value="1"/>
</dbReference>
<protein>
    <recommendedName>
        <fullName evidence="1">Serine aminopeptidase S33 domain-containing protein</fullName>
    </recommendedName>
</protein>
<dbReference type="AlphaFoldDB" id="A0A1X6N255"/>
<evidence type="ECO:0000259" key="1">
    <source>
        <dbReference type="Pfam" id="PF12146"/>
    </source>
</evidence>
<dbReference type="OrthoDB" id="408373at2759"/>
<dbReference type="InterPro" id="IPR029058">
    <property type="entry name" value="AB_hydrolase_fold"/>
</dbReference>
<dbReference type="GeneID" id="36321879"/>
<feature type="domain" description="Serine aminopeptidase S33" evidence="1">
    <location>
        <begin position="29"/>
        <end position="259"/>
    </location>
</feature>
<evidence type="ECO:0000313" key="2">
    <source>
        <dbReference type="EMBL" id="OSX62562.1"/>
    </source>
</evidence>
<sequence length="285" mass="31036">MMNTPTMKVLTSSDGTTIYAEAIGDPRNPAVVLAHGMCLSAAAFDGLFRDKRLLDKLYLVRYDLRGHGRSGMPAGIKGYRSSLWADDYAAVLKAFGLTKSYGATVVADVCAHTESHPFIGLVFVAPLPYIGPVNVGTPTVLRLIPGLMNTTDVALSSRTRVKFVDSCFNEPVDFGVRTSLIGQTILQPPEVEAYVLSRPQDPQKMWEAARAGLPLLLLNGTEDKQVSGEAVVRELSPHYTKMEVRMIEGGSHALFMEKQDECVEALLTFVARLTVGDGCFPHALY</sequence>
<organism evidence="2 3">
    <name type="scientific">Postia placenta MAD-698-R-SB12</name>
    <dbReference type="NCBI Taxonomy" id="670580"/>
    <lineage>
        <taxon>Eukaryota</taxon>
        <taxon>Fungi</taxon>
        <taxon>Dikarya</taxon>
        <taxon>Basidiomycota</taxon>
        <taxon>Agaricomycotina</taxon>
        <taxon>Agaricomycetes</taxon>
        <taxon>Polyporales</taxon>
        <taxon>Adustoporiaceae</taxon>
        <taxon>Rhodonia</taxon>
    </lineage>
</organism>
<dbReference type="RefSeq" id="XP_024339356.1">
    <property type="nucleotide sequence ID" value="XM_024476929.1"/>
</dbReference>
<dbReference type="Proteomes" id="UP000194127">
    <property type="component" value="Unassembled WGS sequence"/>
</dbReference>
<proteinExistence type="predicted"/>
<dbReference type="Gene3D" id="3.40.50.1820">
    <property type="entry name" value="alpha/beta hydrolase"/>
    <property type="match status" value="1"/>
</dbReference>